<gene>
    <name evidence="3" type="ORF">ACH49Z_11605</name>
</gene>
<feature type="transmembrane region" description="Helical" evidence="1">
    <location>
        <begin position="327"/>
        <end position="346"/>
    </location>
</feature>
<feature type="domain" description="DUF418" evidence="2">
    <location>
        <begin position="238"/>
        <end position="394"/>
    </location>
</feature>
<evidence type="ECO:0000313" key="4">
    <source>
        <dbReference type="Proteomes" id="UP001611494"/>
    </source>
</evidence>
<name>A0ABW7VV80_9NOCA</name>
<reference evidence="3 4" key="1">
    <citation type="submission" date="2024-10" db="EMBL/GenBank/DDBJ databases">
        <title>The Natural Products Discovery Center: Release of the First 8490 Sequenced Strains for Exploring Actinobacteria Biosynthetic Diversity.</title>
        <authorList>
            <person name="Kalkreuter E."/>
            <person name="Kautsar S.A."/>
            <person name="Yang D."/>
            <person name="Bader C.D."/>
            <person name="Teijaro C.N."/>
            <person name="Fluegel L."/>
            <person name="Davis C.M."/>
            <person name="Simpson J.R."/>
            <person name="Lauterbach L."/>
            <person name="Steele A.D."/>
            <person name="Gui C."/>
            <person name="Meng S."/>
            <person name="Li G."/>
            <person name="Viehrig K."/>
            <person name="Ye F."/>
            <person name="Su P."/>
            <person name="Kiefer A.F."/>
            <person name="Nichols A."/>
            <person name="Cepeda A.J."/>
            <person name="Yan W."/>
            <person name="Fan B."/>
            <person name="Jiang Y."/>
            <person name="Adhikari A."/>
            <person name="Zheng C.-J."/>
            <person name="Schuster L."/>
            <person name="Cowan T.M."/>
            <person name="Smanski M.J."/>
            <person name="Chevrette M.G."/>
            <person name="De Carvalho L.P.S."/>
            <person name="Shen B."/>
        </authorList>
    </citation>
    <scope>NUCLEOTIDE SEQUENCE [LARGE SCALE GENOMIC DNA]</scope>
    <source>
        <strain evidence="3 4">NPDC019377</strain>
    </source>
</reference>
<keyword evidence="1" id="KW-0812">Transmembrane</keyword>
<feature type="transmembrane region" description="Helical" evidence="1">
    <location>
        <begin position="124"/>
        <end position="153"/>
    </location>
</feature>
<evidence type="ECO:0000259" key="2">
    <source>
        <dbReference type="Pfam" id="PF04235"/>
    </source>
</evidence>
<proteinExistence type="predicted"/>
<feature type="transmembrane region" description="Helical" evidence="1">
    <location>
        <begin position="288"/>
        <end position="306"/>
    </location>
</feature>
<organism evidence="3 4">
    <name type="scientific">Nocardia testacea</name>
    <dbReference type="NCBI Taxonomy" id="248551"/>
    <lineage>
        <taxon>Bacteria</taxon>
        <taxon>Bacillati</taxon>
        <taxon>Actinomycetota</taxon>
        <taxon>Actinomycetes</taxon>
        <taxon>Mycobacteriales</taxon>
        <taxon>Nocardiaceae</taxon>
        <taxon>Nocardia</taxon>
    </lineage>
</organism>
<dbReference type="PANTHER" id="PTHR30590">
    <property type="entry name" value="INNER MEMBRANE PROTEIN"/>
    <property type="match status" value="1"/>
</dbReference>
<dbReference type="Proteomes" id="UP001611494">
    <property type="component" value="Unassembled WGS sequence"/>
</dbReference>
<dbReference type="InterPro" id="IPR052529">
    <property type="entry name" value="Bact_Transport_Assoc"/>
</dbReference>
<accession>A0ABW7VV80</accession>
<feature type="transmembrane region" description="Helical" evidence="1">
    <location>
        <begin position="31"/>
        <end position="52"/>
    </location>
</feature>
<keyword evidence="4" id="KW-1185">Reference proteome</keyword>
<comment type="caution">
    <text evidence="3">The sequence shown here is derived from an EMBL/GenBank/DDBJ whole genome shotgun (WGS) entry which is preliminary data.</text>
</comment>
<feature type="transmembrane region" description="Helical" evidence="1">
    <location>
        <begin position="352"/>
        <end position="371"/>
    </location>
</feature>
<feature type="transmembrane region" description="Helical" evidence="1">
    <location>
        <begin position="160"/>
        <end position="177"/>
    </location>
</feature>
<dbReference type="PANTHER" id="PTHR30590:SF2">
    <property type="entry name" value="INNER MEMBRANE PROTEIN"/>
    <property type="match status" value="1"/>
</dbReference>
<feature type="transmembrane region" description="Helical" evidence="1">
    <location>
        <begin position="256"/>
        <end position="282"/>
    </location>
</feature>
<evidence type="ECO:0000313" key="3">
    <source>
        <dbReference type="EMBL" id="MFI2230486.1"/>
    </source>
</evidence>
<feature type="transmembrane region" description="Helical" evidence="1">
    <location>
        <begin position="221"/>
        <end position="244"/>
    </location>
</feature>
<keyword evidence="1" id="KW-1133">Transmembrane helix</keyword>
<dbReference type="Pfam" id="PF04235">
    <property type="entry name" value="DUF418"/>
    <property type="match status" value="1"/>
</dbReference>
<evidence type="ECO:0000256" key="1">
    <source>
        <dbReference type="SAM" id="Phobius"/>
    </source>
</evidence>
<protein>
    <submittedName>
        <fullName evidence="3">DUF418 domain-containing protein</fullName>
    </submittedName>
</protein>
<dbReference type="EMBL" id="JBIRYL010000001">
    <property type="protein sequence ID" value="MFI2230486.1"/>
    <property type="molecule type" value="Genomic_DNA"/>
</dbReference>
<keyword evidence="1" id="KW-0472">Membrane</keyword>
<feature type="transmembrane region" description="Helical" evidence="1">
    <location>
        <begin position="86"/>
        <end position="104"/>
    </location>
</feature>
<dbReference type="InterPro" id="IPR007349">
    <property type="entry name" value="DUF418"/>
</dbReference>
<sequence length="406" mass="44136">MARLMPVALTKPQVRARSKTVSGSRDETIDAIRGFALFGILITNAAVLTGILTSDGPVTPLRLWTHDEPVDRLADAIVQALFSGRFYLLFAFLFGYAFVLQLAAAERAGASGMLRMVRRCTALFLLGAAHAALLWVGDILALYALLGIALLLMQKLSGRAALFAGTVLYLVFALLALRPTPAASWDERLGVAVMRAGYAGSPLDTLVAQLSVAPRFVLMTWMGQGMAVLAMFLIGMAAGRFGILQNEQWWRRRGPAVLWVGLGVGLPISAVTFADTAGVLIAPNAWHGVQELINPAMTFAYVYLLMRWCRASSWPVAWLVPAGRMAATNYIGQSVMLMLLYSGYGAGIAERVSAPLVCLLGVLTFGLQLVFSRWWLARHTYGPVEWMLRVVTYRSARPKKSAATAR</sequence>
<dbReference type="RefSeq" id="WP_397061864.1">
    <property type="nucleotide sequence ID" value="NZ_JBIRYL010000001.1"/>
</dbReference>